<dbReference type="PANTHER" id="PTHR45752">
    <property type="entry name" value="LEUCINE-RICH REPEAT-CONTAINING"/>
    <property type="match status" value="1"/>
</dbReference>
<evidence type="ECO:0000259" key="3">
    <source>
        <dbReference type="Pfam" id="PF20160"/>
    </source>
</evidence>
<comment type="caution">
    <text evidence="4">The sequence shown here is derived from an EMBL/GenBank/DDBJ whole genome shotgun (WGS) entry which is preliminary data.</text>
</comment>
<dbReference type="InterPro" id="IPR045344">
    <property type="entry name" value="C-JID"/>
</dbReference>
<sequence length="508" mass="58724">MRYSKIKQLWEGTKTLYNLRCLILSYSKSLIELPNIRKAPNLEVVDLQGCLQLKQIRPYIGHLRKLNILNLKDCKSLVKLPHLGEALNLQELDLEGCTQLRHIDPSIGLLKKLSRLNLENCKNLVSLPNSMLGLTSLQYLSLRGCLKLYNIQLLDEPRDVMHLTMHLKKLYICEAPIHSQSTASYFKENRSPFSCLVPSSRVFPCMHELDVSFCNLVQTPDAIGNLCCLERLDLSRNNFATLPNLNELSKLVYLRLQHCKQLKSLPKLPSQIDFSPPFLWRHFGRDIGLYIFNCPKLLERECCINMGFSWMIQILQGHHLHQYFEDNMGCQIFSSIIPGSEIPRWFNNQHVGNLVSIDASPVMNDNNWIGIAFCAIFSVPRETVLATGPSNAKVVFRDFGDIPVDFYGDPELVSDESYHMWQFFVNRRKFSQQCGLSSFLKAHLGSLKRKCRRGQEPGFHSDVKKYGYRWVYKHDLESNPRKRKFFAVEHEGRRSKARTSTKWEKEAT</sequence>
<proteinExistence type="predicted"/>
<dbReference type="Pfam" id="PF00560">
    <property type="entry name" value="LRR_1"/>
    <property type="match status" value="1"/>
</dbReference>
<reference evidence="4 5" key="1">
    <citation type="submission" date="2024-01" db="EMBL/GenBank/DDBJ databases">
        <title>The genomes of 5 underutilized Papilionoideae crops provide insights into root nodulation and disease resistanc.</title>
        <authorList>
            <person name="Jiang F."/>
        </authorList>
    </citation>
    <scope>NUCLEOTIDE SEQUENCE [LARGE SCALE GENOMIC DNA]</scope>
    <source>
        <strain evidence="4">DUOXIRENSHENG_FW03</strain>
        <tissue evidence="4">Leaves</tissue>
    </source>
</reference>
<dbReference type="InterPro" id="IPR050715">
    <property type="entry name" value="LRR-SigEffector_domain"/>
</dbReference>
<protein>
    <recommendedName>
        <fullName evidence="3">C-JID domain-containing protein</fullName>
    </recommendedName>
</protein>
<name>A0AAN9SUZ5_PSOTE</name>
<dbReference type="EMBL" id="JAYMYS010000002">
    <property type="protein sequence ID" value="KAK7405140.1"/>
    <property type="molecule type" value="Genomic_DNA"/>
</dbReference>
<keyword evidence="5" id="KW-1185">Reference proteome</keyword>
<evidence type="ECO:0000256" key="1">
    <source>
        <dbReference type="ARBA" id="ARBA00022614"/>
    </source>
</evidence>
<dbReference type="PROSITE" id="PS51450">
    <property type="entry name" value="LRR"/>
    <property type="match status" value="1"/>
</dbReference>
<evidence type="ECO:0000256" key="2">
    <source>
        <dbReference type="ARBA" id="ARBA00022737"/>
    </source>
</evidence>
<feature type="domain" description="C-JID" evidence="3">
    <location>
        <begin position="337"/>
        <end position="477"/>
    </location>
</feature>
<keyword evidence="1" id="KW-0433">Leucine-rich repeat</keyword>
<dbReference type="InterPro" id="IPR011713">
    <property type="entry name" value="Leu-rich_rpt_3"/>
</dbReference>
<dbReference type="InterPro" id="IPR001611">
    <property type="entry name" value="Leu-rich_rpt"/>
</dbReference>
<dbReference type="Gene3D" id="3.80.10.10">
    <property type="entry name" value="Ribonuclease Inhibitor"/>
    <property type="match status" value="2"/>
</dbReference>
<dbReference type="SUPFAM" id="SSF52058">
    <property type="entry name" value="L domain-like"/>
    <property type="match status" value="1"/>
</dbReference>
<keyword evidence="2" id="KW-0677">Repeat</keyword>
<dbReference type="Pfam" id="PF20160">
    <property type="entry name" value="C-JID"/>
    <property type="match status" value="1"/>
</dbReference>
<dbReference type="Pfam" id="PF07725">
    <property type="entry name" value="LRR_3"/>
    <property type="match status" value="1"/>
</dbReference>
<organism evidence="4 5">
    <name type="scientific">Psophocarpus tetragonolobus</name>
    <name type="common">Winged bean</name>
    <name type="synonym">Dolichos tetragonolobus</name>
    <dbReference type="NCBI Taxonomy" id="3891"/>
    <lineage>
        <taxon>Eukaryota</taxon>
        <taxon>Viridiplantae</taxon>
        <taxon>Streptophyta</taxon>
        <taxon>Embryophyta</taxon>
        <taxon>Tracheophyta</taxon>
        <taxon>Spermatophyta</taxon>
        <taxon>Magnoliopsida</taxon>
        <taxon>eudicotyledons</taxon>
        <taxon>Gunneridae</taxon>
        <taxon>Pentapetalae</taxon>
        <taxon>rosids</taxon>
        <taxon>fabids</taxon>
        <taxon>Fabales</taxon>
        <taxon>Fabaceae</taxon>
        <taxon>Papilionoideae</taxon>
        <taxon>50 kb inversion clade</taxon>
        <taxon>NPAAA clade</taxon>
        <taxon>indigoferoid/millettioid clade</taxon>
        <taxon>Phaseoleae</taxon>
        <taxon>Psophocarpus</taxon>
    </lineage>
</organism>
<dbReference type="InterPro" id="IPR032675">
    <property type="entry name" value="LRR_dom_sf"/>
</dbReference>
<evidence type="ECO:0000313" key="4">
    <source>
        <dbReference type="EMBL" id="KAK7405140.1"/>
    </source>
</evidence>
<gene>
    <name evidence="4" type="ORF">VNO78_06338</name>
</gene>
<dbReference type="Proteomes" id="UP001386955">
    <property type="component" value="Unassembled WGS sequence"/>
</dbReference>
<evidence type="ECO:0000313" key="5">
    <source>
        <dbReference type="Proteomes" id="UP001386955"/>
    </source>
</evidence>
<dbReference type="PANTHER" id="PTHR45752:SF195">
    <property type="entry name" value="LEUCINE-RICH REPEAT (LRR) FAMILY PROTEIN-RELATED"/>
    <property type="match status" value="1"/>
</dbReference>
<dbReference type="AlphaFoldDB" id="A0AAN9SUZ5"/>
<accession>A0AAN9SUZ5</accession>